<gene>
    <name evidence="2" type="ORF">J2W49_002003</name>
</gene>
<feature type="transmembrane region" description="Helical" evidence="1">
    <location>
        <begin position="102"/>
        <end position="121"/>
    </location>
</feature>
<organism evidence="2 3">
    <name type="scientific">Hydrogenophaga palleronii</name>
    <dbReference type="NCBI Taxonomy" id="65655"/>
    <lineage>
        <taxon>Bacteria</taxon>
        <taxon>Pseudomonadati</taxon>
        <taxon>Pseudomonadota</taxon>
        <taxon>Betaproteobacteria</taxon>
        <taxon>Burkholderiales</taxon>
        <taxon>Comamonadaceae</taxon>
        <taxon>Hydrogenophaga</taxon>
    </lineage>
</organism>
<comment type="caution">
    <text evidence="2">The sequence shown here is derived from an EMBL/GenBank/DDBJ whole genome shotgun (WGS) entry which is preliminary data.</text>
</comment>
<keyword evidence="1" id="KW-1133">Transmembrane helix</keyword>
<accession>A0ABU1WL78</accession>
<sequence length="162" mass="18420">MLLYATTAASIWMLLRRVDFARQDRERWVWQVLLMALIALGINKQLDLQSALTELGRIVAQREGWYESRRQTQLAFIAGAGILGLTFMVALLFLAWGSHQATLSALIGGFALLLFVMIRAASFHQVDRLLNADFAGLRYNWIIEMGGLTWILASSMRRFRNT</sequence>
<evidence type="ECO:0000313" key="3">
    <source>
        <dbReference type="Proteomes" id="UP001265700"/>
    </source>
</evidence>
<keyword evidence="1" id="KW-0812">Transmembrane</keyword>
<keyword evidence="3" id="KW-1185">Reference proteome</keyword>
<feature type="transmembrane region" description="Helical" evidence="1">
    <location>
        <begin position="74"/>
        <end position="96"/>
    </location>
</feature>
<reference evidence="2 3" key="1">
    <citation type="submission" date="2023-07" db="EMBL/GenBank/DDBJ databases">
        <title>Sorghum-associated microbial communities from plants grown in Nebraska, USA.</title>
        <authorList>
            <person name="Schachtman D."/>
        </authorList>
    </citation>
    <scope>NUCLEOTIDE SEQUENCE [LARGE SCALE GENOMIC DNA]</scope>
    <source>
        <strain evidence="2 3">4249</strain>
    </source>
</reference>
<evidence type="ECO:0008006" key="4">
    <source>
        <dbReference type="Google" id="ProtNLM"/>
    </source>
</evidence>
<name>A0ABU1WL78_9BURK</name>
<keyword evidence="1" id="KW-0472">Membrane</keyword>
<evidence type="ECO:0000313" key="2">
    <source>
        <dbReference type="EMBL" id="MDR7150048.1"/>
    </source>
</evidence>
<proteinExistence type="predicted"/>
<dbReference type="EMBL" id="JAVDWU010000003">
    <property type="protein sequence ID" value="MDR7150048.1"/>
    <property type="molecule type" value="Genomic_DNA"/>
</dbReference>
<dbReference type="Proteomes" id="UP001265700">
    <property type="component" value="Unassembled WGS sequence"/>
</dbReference>
<dbReference type="RefSeq" id="WP_310315094.1">
    <property type="nucleotide sequence ID" value="NZ_JAVDWU010000003.1"/>
</dbReference>
<evidence type="ECO:0000256" key="1">
    <source>
        <dbReference type="SAM" id="Phobius"/>
    </source>
</evidence>
<protein>
    <recommendedName>
        <fullName evidence="4">Isopropylmalate isomerase</fullName>
    </recommendedName>
</protein>